<dbReference type="InterPro" id="IPR005234">
    <property type="entry name" value="ScpB_csome_segregation"/>
</dbReference>
<dbReference type="InterPro" id="IPR036390">
    <property type="entry name" value="WH_DNA-bd_sf"/>
</dbReference>
<dbReference type="EMBL" id="CP104008">
    <property type="protein sequence ID" value="WFQ92767.1"/>
    <property type="molecule type" value="Genomic_DNA"/>
</dbReference>
<dbReference type="Proteomes" id="UP001178740">
    <property type="component" value="Chromosome"/>
</dbReference>
<dbReference type="AlphaFoldDB" id="A0AAQ3HY14"/>
<evidence type="ECO:0000313" key="7">
    <source>
        <dbReference type="EMBL" id="WFQ93611.1"/>
    </source>
</evidence>
<dbReference type="PANTHER" id="PTHR34298">
    <property type="entry name" value="SEGREGATION AND CONDENSATION PROTEIN B"/>
    <property type="match status" value="1"/>
</dbReference>
<name>A0AAQ3HY14_9MOLU</name>
<evidence type="ECO:0000256" key="3">
    <source>
        <dbReference type="ARBA" id="ARBA00022829"/>
    </source>
</evidence>
<evidence type="ECO:0000256" key="1">
    <source>
        <dbReference type="ARBA" id="ARBA00022490"/>
    </source>
</evidence>
<evidence type="ECO:0000256" key="2">
    <source>
        <dbReference type="ARBA" id="ARBA00022618"/>
    </source>
</evidence>
<dbReference type="GeneID" id="90598231"/>
<dbReference type="NCBIfam" id="TIGR00281">
    <property type="entry name" value="SMC-Scp complex subunit ScpB"/>
    <property type="match status" value="1"/>
</dbReference>
<dbReference type="EMBL" id="CP113498">
    <property type="protein sequence ID" value="WFQ93611.1"/>
    <property type="molecule type" value="Genomic_DNA"/>
</dbReference>
<reference evidence="8 10" key="1">
    <citation type="submission" date="2022-11" db="EMBL/GenBank/DDBJ databases">
        <title>Comparative genomic analysis of Mycoplasma feriruminatoris and the Mycoplasma mycoides cluster.</title>
        <authorList>
            <person name="Baby V."/>
            <person name="Ambroset C."/>
            <person name="Gaurivaud P."/>
            <person name="Boury C."/>
            <person name="Guichoux E."/>
            <person name="Lartigue C."/>
            <person name="Tardy F."/>
            <person name="Sirand-Pugnet P."/>
        </authorList>
    </citation>
    <scope>NUCLEOTIDE SEQUENCE</scope>
    <source>
        <strain evidence="6">L14822</strain>
        <strain evidence="7 10">L15181</strain>
        <strain evidence="8">L15407</strain>
    </source>
</reference>
<proteinExistence type="predicted"/>
<evidence type="ECO:0000313" key="8">
    <source>
        <dbReference type="EMBL" id="WFQ95278.1"/>
    </source>
</evidence>
<keyword evidence="1" id="KW-0963">Cytoplasm</keyword>
<dbReference type="PIRSF" id="PIRSF019345">
    <property type="entry name" value="ScpB"/>
    <property type="match status" value="1"/>
</dbReference>
<dbReference type="GO" id="GO:0051301">
    <property type="term" value="P:cell division"/>
    <property type="evidence" value="ECO:0007669"/>
    <property type="project" value="UniProtKB-KW"/>
</dbReference>
<gene>
    <name evidence="6" type="primary">scpB</name>
    <name evidence="6" type="ORF">MFERI14822_00557</name>
    <name evidence="7" type="ORF">MFERI15181_00529</name>
    <name evidence="8" type="ORF">MFERI15407_00536</name>
</gene>
<evidence type="ECO:0000313" key="9">
    <source>
        <dbReference type="Proteomes" id="UP001178740"/>
    </source>
</evidence>
<dbReference type="RefSeq" id="WP_008363788.1">
    <property type="nucleotide sequence ID" value="NZ_CP091032.1"/>
</dbReference>
<dbReference type="InterPro" id="IPR036388">
    <property type="entry name" value="WH-like_DNA-bd_sf"/>
</dbReference>
<evidence type="ECO:0000256" key="4">
    <source>
        <dbReference type="ARBA" id="ARBA00023306"/>
    </source>
</evidence>
<dbReference type="SUPFAM" id="SSF46785">
    <property type="entry name" value="Winged helix' DNA-binding domain"/>
    <property type="match status" value="2"/>
</dbReference>
<evidence type="ECO:0000256" key="5">
    <source>
        <dbReference type="SAM" id="MobiDB-lite"/>
    </source>
</evidence>
<dbReference type="Pfam" id="PF04079">
    <property type="entry name" value="SMC_ScpB"/>
    <property type="match status" value="1"/>
</dbReference>
<evidence type="ECO:0000313" key="6">
    <source>
        <dbReference type="EMBL" id="WFQ92767.1"/>
    </source>
</evidence>
<keyword evidence="3" id="KW-0159">Chromosome partition</keyword>
<feature type="region of interest" description="Disordered" evidence="5">
    <location>
        <begin position="186"/>
        <end position="211"/>
    </location>
</feature>
<dbReference type="Gene3D" id="1.10.10.10">
    <property type="entry name" value="Winged helix-like DNA-binding domain superfamily/Winged helix DNA-binding domain"/>
    <property type="match status" value="2"/>
</dbReference>
<evidence type="ECO:0000313" key="10">
    <source>
        <dbReference type="Proteomes" id="UP001214039"/>
    </source>
</evidence>
<dbReference type="Proteomes" id="UP001178743">
    <property type="component" value="Chromosome"/>
</dbReference>
<dbReference type="GO" id="GO:0051304">
    <property type="term" value="P:chromosome separation"/>
    <property type="evidence" value="ECO:0007669"/>
    <property type="project" value="InterPro"/>
</dbReference>
<dbReference type="EMBL" id="CP113499">
    <property type="protein sequence ID" value="WFQ95278.1"/>
    <property type="molecule type" value="Genomic_DNA"/>
</dbReference>
<keyword evidence="2" id="KW-0132">Cell division</keyword>
<organism evidence="8 9">
    <name type="scientific">Mycoplasma feriruminatoris</name>
    <dbReference type="NCBI Taxonomy" id="1179777"/>
    <lineage>
        <taxon>Bacteria</taxon>
        <taxon>Bacillati</taxon>
        <taxon>Mycoplasmatota</taxon>
        <taxon>Mollicutes</taxon>
        <taxon>Mycoplasmataceae</taxon>
        <taxon>Mycoplasma</taxon>
    </lineage>
</organism>
<dbReference type="Proteomes" id="UP001214039">
    <property type="component" value="Chromosome"/>
</dbReference>
<keyword evidence="10" id="KW-1185">Reference proteome</keyword>
<accession>A0AAQ3HY14</accession>
<dbReference type="PANTHER" id="PTHR34298:SF2">
    <property type="entry name" value="SEGREGATION AND CONDENSATION PROTEIN B"/>
    <property type="match status" value="1"/>
</dbReference>
<sequence>MNQQYSAIIEGLLFIYGDDGVSLLDIQTVLDNLKPTEIKEIIIELNKKYLADESCAFCIQTYKKNNFRLQTKPELHEYFAKLEEYNENKKLSHSTIEVLSIIAYKQPITKQSIDEIRNVDSTYQLYKLREKKLIRVVGKDVENNRSNLYGITDNFFKVFNIKGGLEELPVISEQDIQLAIQNNAEQKQEQEQQSTDLYGNVDDFNLDSENN</sequence>
<keyword evidence="4" id="KW-0131">Cell cycle</keyword>
<protein>
    <submittedName>
        <fullName evidence="8">SMC-Scp complex subunit ScpB</fullName>
    </submittedName>
    <submittedName>
        <fullName evidence="6">Segregation and condensation protein B</fullName>
    </submittedName>
</protein>